<dbReference type="PANTHER" id="PTHR46586:SF3">
    <property type="entry name" value="ANKYRIN REPEAT-CONTAINING PROTEIN"/>
    <property type="match status" value="1"/>
</dbReference>
<dbReference type="EMBL" id="AJWJ01000357">
    <property type="protein sequence ID" value="KAF2071622.1"/>
    <property type="molecule type" value="Genomic_DNA"/>
</dbReference>
<keyword evidence="2" id="KW-1185">Reference proteome</keyword>
<proteinExistence type="predicted"/>
<dbReference type="SUPFAM" id="SSF48403">
    <property type="entry name" value="Ankyrin repeat"/>
    <property type="match status" value="1"/>
</dbReference>
<organism evidence="1 2">
    <name type="scientific">Polysphondylium violaceum</name>
    <dbReference type="NCBI Taxonomy" id="133409"/>
    <lineage>
        <taxon>Eukaryota</taxon>
        <taxon>Amoebozoa</taxon>
        <taxon>Evosea</taxon>
        <taxon>Eumycetozoa</taxon>
        <taxon>Dictyostelia</taxon>
        <taxon>Dictyosteliales</taxon>
        <taxon>Dictyosteliaceae</taxon>
        <taxon>Polysphondylium</taxon>
    </lineage>
</organism>
<evidence type="ECO:0000313" key="2">
    <source>
        <dbReference type="Proteomes" id="UP000695562"/>
    </source>
</evidence>
<dbReference type="PANTHER" id="PTHR46586">
    <property type="entry name" value="ANKYRIN REPEAT-CONTAINING PROTEIN"/>
    <property type="match status" value="1"/>
</dbReference>
<sequence length="1300" mass="152580">MEVFFKQVFFNSYIRDNIYYYVSNDVNCKMKSYRNCFDVGWMIDNKLFDLLRIKLRNNEYLVFNTNAFSSRIFQLDVDLYLECRKRLMSNNNNKNPWGYDFDSLSTELTQSAAYSNQGILKYYLEKEENKHHYTQYYFGIFTKMNDIGMVKQYLGRGGCFDDEIPYFFSIQTKNTEMIKIIFDAPRNDLAKEALVRDKEELLVKAMKTLDLDIFKLVVGYFDIDDSSSGDKIILWKLLKKSMQSFHTLKYIIENYGASVFSLDISSTINPEVLVTTVASRGNIDSINYLIDRSILGEGNCGTISYIALVYGHLELYEFIQNKYNLPLAPAPISFHFSKMINPPKTVEKVQYLFETLEVTSHFADLDKASLISLDVYMYIHGRLNPFYDQKEVEKILTQALNSKNVDIILFLHRQGQNINSVVPKLLKRLQIKDTAELPSLYHLIQQLFPFYLSAGYISNISNTLATFIEVCGDFDKFKYLFDLAYKWETTDKVFLSHLYPSAAKAGRNKVIQYLYQHGIQPNEYGIYKLILEATAGGSLPILKTIIDNFQDKESLASKWTLEVVYLAIKNDRLACLEYLVPMIPSQLFQNLNLDQFKQLNLYMVQYLHHQFSNHSINFIKILKDSIINGDKDFEYFLIEKGIRALFVFFNNYIRKNIFYQVKYDVNYKTRDYENCFDVEWMVEENLIELLKLKLKGNERLVFHREDGKSCIFKIKELDVFIQCFQRILKVSQKRFIDTNIKPLLCAARYDNLDALKYLIEKQGYKISYCSHPTLLLEYFTKRGDVALVREYLAQVKYVVSKDPFLNSIDSKNIDLIKLVFNAPRKREAKSYFENDAIKILVRAMESLDLEVFTLIRKYIEKSISKGFLAIHSILWQLFSSSTKSFHTFKYMIDNFDLSFTSLLPHPYTLNCHPFERVVSYGNKNSLKYLMDSCIDVTDHHLQRMSRAALIHGHFELYQFLEKFYNILSPLHIDFQVSQMSPDIPLSIDKLKYLYETLKVVPDIKDLERAVRNQDSVDVYKYIHERLNLSYTSDLYYQTSLTRSLELCKFEIPLFIYQKGVKGEFVWTILTSLKPTSQTFDFIQQLLKLSRPNNNHIHIFIATLHKFIKATSDFRLFKGLFHIIEPMVNALDKNNFIIEILYNASKACRYQIVKYLCQDEDRFKLEVYINLVEHAAENGSIQIIKYIIENYFDQEAKLFLSSKTNILEKAILKQHLDCVQYLMPMYSHLPQIPLPSILNNIALLDNILMIEYLCSIPQFKNSVKLFKSLNHSKINGLQEICQYLEKFAIDNRQEQEQDDNL</sequence>
<comment type="caution">
    <text evidence="1">The sequence shown here is derived from an EMBL/GenBank/DDBJ whole genome shotgun (WGS) entry which is preliminary data.</text>
</comment>
<evidence type="ECO:0000313" key="1">
    <source>
        <dbReference type="EMBL" id="KAF2071622.1"/>
    </source>
</evidence>
<name>A0A8J4PP63_9MYCE</name>
<evidence type="ECO:0008006" key="3">
    <source>
        <dbReference type="Google" id="ProtNLM"/>
    </source>
</evidence>
<dbReference type="InterPro" id="IPR002110">
    <property type="entry name" value="Ankyrin_rpt"/>
</dbReference>
<dbReference type="InterPro" id="IPR052050">
    <property type="entry name" value="SecEffector_AnkRepeat"/>
</dbReference>
<gene>
    <name evidence="1" type="ORF">CYY_007070</name>
</gene>
<dbReference type="Proteomes" id="UP000695562">
    <property type="component" value="Unassembled WGS sequence"/>
</dbReference>
<reference evidence="1" key="1">
    <citation type="submission" date="2020-01" db="EMBL/GenBank/DDBJ databases">
        <title>Development of genomics and gene disruption for Polysphondylium violaceum indicates a role for the polyketide synthase stlB in stalk morphogenesis.</title>
        <authorList>
            <person name="Narita B."/>
            <person name="Kawabe Y."/>
            <person name="Kin K."/>
            <person name="Saito T."/>
            <person name="Gibbs R."/>
            <person name="Kuspa A."/>
            <person name="Muzny D."/>
            <person name="Queller D."/>
            <person name="Richards S."/>
            <person name="Strassman J."/>
            <person name="Sucgang R."/>
            <person name="Worley K."/>
            <person name="Schaap P."/>
        </authorList>
    </citation>
    <scope>NUCLEOTIDE SEQUENCE</scope>
    <source>
        <strain evidence="1">QSvi11</strain>
    </source>
</reference>
<protein>
    <recommendedName>
        <fullName evidence="3">Ankyrin repeat-containing protein</fullName>
    </recommendedName>
</protein>
<accession>A0A8J4PP63</accession>
<dbReference type="Gene3D" id="1.25.40.20">
    <property type="entry name" value="Ankyrin repeat-containing domain"/>
    <property type="match status" value="2"/>
</dbReference>
<dbReference type="OrthoDB" id="23058at2759"/>
<dbReference type="InterPro" id="IPR036770">
    <property type="entry name" value="Ankyrin_rpt-contain_sf"/>
</dbReference>
<dbReference type="SMART" id="SM00248">
    <property type="entry name" value="ANK"/>
    <property type="match status" value="7"/>
</dbReference>